<dbReference type="CDD" id="cd00093">
    <property type="entry name" value="HTH_XRE"/>
    <property type="match status" value="1"/>
</dbReference>
<organism evidence="3 4">
    <name type="scientific">Paenibacillus kribbensis</name>
    <dbReference type="NCBI Taxonomy" id="172713"/>
    <lineage>
        <taxon>Bacteria</taxon>
        <taxon>Bacillati</taxon>
        <taxon>Bacillota</taxon>
        <taxon>Bacilli</taxon>
        <taxon>Bacillales</taxon>
        <taxon>Paenibacillaceae</taxon>
        <taxon>Paenibacillus</taxon>
    </lineage>
</organism>
<dbReference type="Pfam" id="PF01381">
    <property type="entry name" value="HTH_3"/>
    <property type="match status" value="1"/>
</dbReference>
<dbReference type="InterPro" id="IPR010359">
    <property type="entry name" value="IrrE_HExxH"/>
</dbReference>
<dbReference type="OrthoDB" id="9816277at2"/>
<evidence type="ECO:0000313" key="3">
    <source>
        <dbReference type="EMBL" id="ASR45225.1"/>
    </source>
</evidence>
<accession>A0A222WGE6</accession>
<evidence type="ECO:0000256" key="1">
    <source>
        <dbReference type="ARBA" id="ARBA00007227"/>
    </source>
</evidence>
<proteinExistence type="inferred from homology"/>
<dbReference type="Gene3D" id="1.10.260.40">
    <property type="entry name" value="lambda repressor-like DNA-binding domains"/>
    <property type="match status" value="1"/>
</dbReference>
<reference evidence="3 4" key="1">
    <citation type="submission" date="2017-03" db="EMBL/GenBank/DDBJ databases">
        <title>Complete genome sequence of Paenibacillus Kribbensis producing bioflocculants.</title>
        <authorList>
            <person name="Lee H.-G."/>
            <person name="Oh H.-M."/>
        </authorList>
    </citation>
    <scope>NUCLEOTIDE SEQUENCE [LARGE SCALE GENOMIC DNA]</scope>
    <source>
        <strain evidence="3 4">AM49</strain>
    </source>
</reference>
<dbReference type="PANTHER" id="PTHR43236">
    <property type="entry name" value="ANTITOXIN HIGA1"/>
    <property type="match status" value="1"/>
</dbReference>
<comment type="similarity">
    <text evidence="1">Belongs to the short-chain fatty acyl-CoA assimilation regulator (ScfR) family.</text>
</comment>
<feature type="domain" description="HTH cro/C1-type" evidence="2">
    <location>
        <begin position="7"/>
        <end position="61"/>
    </location>
</feature>
<keyword evidence="4" id="KW-1185">Reference proteome</keyword>
<evidence type="ECO:0000259" key="2">
    <source>
        <dbReference type="PROSITE" id="PS50943"/>
    </source>
</evidence>
<dbReference type="PROSITE" id="PS50943">
    <property type="entry name" value="HTH_CROC1"/>
    <property type="match status" value="1"/>
</dbReference>
<dbReference type="RefSeq" id="WP_094153315.1">
    <property type="nucleotide sequence ID" value="NZ_CP020028.1"/>
</dbReference>
<dbReference type="InterPro" id="IPR001387">
    <property type="entry name" value="Cro/C1-type_HTH"/>
</dbReference>
<dbReference type="KEGG" id="pkb:B4V02_00125"/>
<dbReference type="InterPro" id="IPR052345">
    <property type="entry name" value="Rad_response_metalloprotease"/>
</dbReference>
<dbReference type="Gene3D" id="1.10.10.2910">
    <property type="match status" value="1"/>
</dbReference>
<dbReference type="InterPro" id="IPR010982">
    <property type="entry name" value="Lambda_DNA-bd_dom_sf"/>
</dbReference>
<dbReference type="SUPFAM" id="SSF47413">
    <property type="entry name" value="lambda repressor-like DNA-binding domains"/>
    <property type="match status" value="1"/>
</dbReference>
<dbReference type="EMBL" id="CP020028">
    <property type="protein sequence ID" value="ASR45225.1"/>
    <property type="molecule type" value="Genomic_DNA"/>
</dbReference>
<evidence type="ECO:0000313" key="4">
    <source>
        <dbReference type="Proteomes" id="UP000214666"/>
    </source>
</evidence>
<dbReference type="Proteomes" id="UP000214666">
    <property type="component" value="Chromosome"/>
</dbReference>
<protein>
    <submittedName>
        <fullName evidence="3">Transcriptional regulator</fullName>
    </submittedName>
</protein>
<dbReference type="Pfam" id="PF06114">
    <property type="entry name" value="Peptidase_M78"/>
    <property type="match status" value="1"/>
</dbReference>
<dbReference type="AlphaFoldDB" id="A0A222WGE6"/>
<dbReference type="PANTHER" id="PTHR43236:SF1">
    <property type="entry name" value="BLL7220 PROTEIN"/>
    <property type="match status" value="1"/>
</dbReference>
<dbReference type="SMART" id="SM00530">
    <property type="entry name" value="HTH_XRE"/>
    <property type="match status" value="1"/>
</dbReference>
<sequence>MFIGENLTNLRIMHGYSRKQLSEMLGVTEQAVWQYENAYTSPKMQVVNELKRIFNVKSKYFYTKDMLARNMIPANVNVMNIAYRSKVLNVISKTQAEAKHVEYLDAFVSYITAKVSLPTLKIISLRDEVIEYLNHSDDDRTAQIDKVAHLARKRLGLGQDTNENLMFLIEKSGVFVFEKAMGEEIDAYSLWTRNDRPYIILGNMKRSAVRRNFDIAHELGHLLLHYRLEFVNLNRKEHKIIENEANMFAQAFLLPEDEFALDLKNVVHITNPDNYLELKKKWKTSLQVLGYRAAHLGNLKPKDHRNFYATLHRKGYLKIEPLDELIPIQKPMKIKTIIDLVSKKGIVDIRQMVEKDWKTEISFFYHMTGIDPDFFNKYLVKSLDFGLQNVTDISKRISDVAKQV</sequence>
<name>A0A222WGE6_9BACL</name>
<gene>
    <name evidence="3" type="ORF">B4V02_00125</name>
</gene>
<dbReference type="GO" id="GO:0003677">
    <property type="term" value="F:DNA binding"/>
    <property type="evidence" value="ECO:0007669"/>
    <property type="project" value="InterPro"/>
</dbReference>